<dbReference type="EMBL" id="JBHSXX010000001">
    <property type="protein sequence ID" value="MFC6866314.1"/>
    <property type="molecule type" value="Genomic_DNA"/>
</dbReference>
<evidence type="ECO:0000313" key="2">
    <source>
        <dbReference type="EMBL" id="MFC6866314.1"/>
    </source>
</evidence>
<sequence length="156" mass="16350">MHFTRARDLLLSGIVAAGVGLALFDLAYGSMQSIPRFAGGLLAIMALGELIGGFVVKDRIHTGRLTEAIVVSRVVVLAKASSQLGAIMLGVWFGALLYLVPRSASLAAAREDIPSAIIGAVCAAALVAAALWLEHCCRTPQDSDHGDRGDQQTPRN</sequence>
<proteinExistence type="predicted"/>
<keyword evidence="1" id="KW-0472">Membrane</keyword>
<comment type="caution">
    <text evidence="2">The sequence shown here is derived from an EMBL/GenBank/DDBJ whole genome shotgun (WGS) entry which is preliminary data.</text>
</comment>
<protein>
    <submittedName>
        <fullName evidence="2">DUF3180 domain-containing protein</fullName>
    </submittedName>
</protein>
<dbReference type="Pfam" id="PF11377">
    <property type="entry name" value="DUF3180"/>
    <property type="match status" value="1"/>
</dbReference>
<evidence type="ECO:0000313" key="3">
    <source>
        <dbReference type="Proteomes" id="UP001596337"/>
    </source>
</evidence>
<feature type="transmembrane region" description="Helical" evidence="1">
    <location>
        <begin position="9"/>
        <end position="31"/>
    </location>
</feature>
<organism evidence="2 3">
    <name type="scientific">Haloechinothrix salitolerans</name>
    <dbReference type="NCBI Taxonomy" id="926830"/>
    <lineage>
        <taxon>Bacteria</taxon>
        <taxon>Bacillati</taxon>
        <taxon>Actinomycetota</taxon>
        <taxon>Actinomycetes</taxon>
        <taxon>Pseudonocardiales</taxon>
        <taxon>Pseudonocardiaceae</taxon>
        <taxon>Haloechinothrix</taxon>
    </lineage>
</organism>
<reference evidence="3" key="1">
    <citation type="journal article" date="2019" name="Int. J. Syst. Evol. Microbiol.">
        <title>The Global Catalogue of Microorganisms (GCM) 10K type strain sequencing project: providing services to taxonomists for standard genome sequencing and annotation.</title>
        <authorList>
            <consortium name="The Broad Institute Genomics Platform"/>
            <consortium name="The Broad Institute Genome Sequencing Center for Infectious Disease"/>
            <person name="Wu L."/>
            <person name="Ma J."/>
        </authorList>
    </citation>
    <scope>NUCLEOTIDE SEQUENCE [LARGE SCALE GENOMIC DNA]</scope>
    <source>
        <strain evidence="3">KCTC 32255</strain>
    </source>
</reference>
<name>A0ABW2BV21_9PSEU</name>
<keyword evidence="1" id="KW-1133">Transmembrane helix</keyword>
<keyword evidence="1" id="KW-0812">Transmembrane</keyword>
<dbReference type="RefSeq" id="WP_345400891.1">
    <property type="nucleotide sequence ID" value="NZ_BAABLA010000102.1"/>
</dbReference>
<accession>A0ABW2BV21</accession>
<feature type="transmembrane region" description="Helical" evidence="1">
    <location>
        <begin position="76"/>
        <end position="101"/>
    </location>
</feature>
<evidence type="ECO:0000256" key="1">
    <source>
        <dbReference type="SAM" id="Phobius"/>
    </source>
</evidence>
<dbReference type="Proteomes" id="UP001596337">
    <property type="component" value="Unassembled WGS sequence"/>
</dbReference>
<gene>
    <name evidence="2" type="ORF">ACFQGD_04065</name>
</gene>
<keyword evidence="3" id="KW-1185">Reference proteome</keyword>
<feature type="transmembrane region" description="Helical" evidence="1">
    <location>
        <begin position="113"/>
        <end position="133"/>
    </location>
</feature>
<dbReference type="InterPro" id="IPR021517">
    <property type="entry name" value="DUF3180"/>
</dbReference>
<feature type="transmembrane region" description="Helical" evidence="1">
    <location>
        <begin position="37"/>
        <end position="56"/>
    </location>
</feature>